<dbReference type="STRING" id="6832.A0A553NS38"/>
<keyword evidence="5 7" id="KW-1133">Transmembrane helix</keyword>
<evidence type="ECO:0000256" key="4">
    <source>
        <dbReference type="ARBA" id="ARBA00022847"/>
    </source>
</evidence>
<dbReference type="PANTHER" id="PTHR11662:SF455">
    <property type="entry name" value="GH23975P"/>
    <property type="match status" value="1"/>
</dbReference>
<feature type="transmembrane region" description="Helical" evidence="7">
    <location>
        <begin position="217"/>
        <end position="244"/>
    </location>
</feature>
<evidence type="ECO:0000256" key="7">
    <source>
        <dbReference type="SAM" id="Phobius"/>
    </source>
</evidence>
<dbReference type="InterPro" id="IPR050382">
    <property type="entry name" value="MFS_Na/Anion_cotransporter"/>
</dbReference>
<keyword evidence="10" id="KW-1185">Reference proteome</keyword>
<feature type="transmembrane region" description="Helical" evidence="7">
    <location>
        <begin position="36"/>
        <end position="56"/>
    </location>
</feature>
<accession>A0A553NS38</accession>
<evidence type="ECO:0000256" key="5">
    <source>
        <dbReference type="ARBA" id="ARBA00022989"/>
    </source>
</evidence>
<dbReference type="PROSITE" id="PS50850">
    <property type="entry name" value="MFS"/>
    <property type="match status" value="1"/>
</dbReference>
<keyword evidence="2" id="KW-0813">Transport</keyword>
<dbReference type="OMA" id="KREHEVC"/>
<organism evidence="9 10">
    <name type="scientific">Tigriopus californicus</name>
    <name type="common">Marine copepod</name>
    <dbReference type="NCBI Taxonomy" id="6832"/>
    <lineage>
        <taxon>Eukaryota</taxon>
        <taxon>Metazoa</taxon>
        <taxon>Ecdysozoa</taxon>
        <taxon>Arthropoda</taxon>
        <taxon>Crustacea</taxon>
        <taxon>Multicrustacea</taxon>
        <taxon>Hexanauplia</taxon>
        <taxon>Copepoda</taxon>
        <taxon>Harpacticoida</taxon>
        <taxon>Harpacticidae</taxon>
        <taxon>Tigriopus</taxon>
    </lineage>
</organism>
<feature type="transmembrane region" description="Helical" evidence="7">
    <location>
        <begin position="391"/>
        <end position="410"/>
    </location>
</feature>
<keyword evidence="6 7" id="KW-0472">Membrane</keyword>
<dbReference type="InterPro" id="IPR020846">
    <property type="entry name" value="MFS_dom"/>
</dbReference>
<dbReference type="GO" id="GO:0016020">
    <property type="term" value="C:membrane"/>
    <property type="evidence" value="ECO:0007669"/>
    <property type="project" value="UniProtKB-SubCell"/>
</dbReference>
<dbReference type="PANTHER" id="PTHR11662">
    <property type="entry name" value="SOLUTE CARRIER FAMILY 17"/>
    <property type="match status" value="1"/>
</dbReference>
<dbReference type="Pfam" id="PF07690">
    <property type="entry name" value="MFS_1"/>
    <property type="match status" value="1"/>
</dbReference>
<protein>
    <recommendedName>
        <fullName evidence="8">Major facilitator superfamily (MFS) profile domain-containing protein</fullName>
    </recommendedName>
</protein>
<keyword evidence="3 7" id="KW-0812">Transmembrane</keyword>
<feature type="transmembrane region" description="Helical" evidence="7">
    <location>
        <begin position="416"/>
        <end position="438"/>
    </location>
</feature>
<feature type="transmembrane region" description="Helical" evidence="7">
    <location>
        <begin position="182"/>
        <end position="205"/>
    </location>
</feature>
<dbReference type="InterPro" id="IPR011701">
    <property type="entry name" value="MFS"/>
</dbReference>
<dbReference type="InterPro" id="IPR036259">
    <property type="entry name" value="MFS_trans_sf"/>
</dbReference>
<evidence type="ECO:0000256" key="1">
    <source>
        <dbReference type="ARBA" id="ARBA00004141"/>
    </source>
</evidence>
<dbReference type="Gene3D" id="1.20.1250.20">
    <property type="entry name" value="MFS general substrate transporter like domains"/>
    <property type="match status" value="2"/>
</dbReference>
<evidence type="ECO:0000259" key="8">
    <source>
        <dbReference type="PROSITE" id="PS50850"/>
    </source>
</evidence>
<evidence type="ECO:0000256" key="6">
    <source>
        <dbReference type="ARBA" id="ARBA00023136"/>
    </source>
</evidence>
<evidence type="ECO:0000313" key="10">
    <source>
        <dbReference type="Proteomes" id="UP000318571"/>
    </source>
</evidence>
<gene>
    <name evidence="9" type="ORF">TCAL_07674</name>
</gene>
<evidence type="ECO:0000313" key="9">
    <source>
        <dbReference type="EMBL" id="TRY68251.1"/>
    </source>
</evidence>
<feature type="transmembrane region" description="Helical" evidence="7">
    <location>
        <begin position="157"/>
        <end position="176"/>
    </location>
</feature>
<feature type="transmembrane region" description="Helical" evidence="7">
    <location>
        <begin position="348"/>
        <end position="370"/>
    </location>
</feature>
<feature type="domain" description="Major facilitator superfamily (MFS) profile" evidence="8">
    <location>
        <begin position="40"/>
        <end position="507"/>
    </location>
</feature>
<evidence type="ECO:0000256" key="2">
    <source>
        <dbReference type="ARBA" id="ARBA00022448"/>
    </source>
</evidence>
<proteinExistence type="predicted"/>
<evidence type="ECO:0000256" key="3">
    <source>
        <dbReference type="ARBA" id="ARBA00022692"/>
    </source>
</evidence>
<feature type="non-terminal residue" evidence="9">
    <location>
        <position position="1"/>
    </location>
</feature>
<dbReference type="EMBL" id="VCGU01000010">
    <property type="protein sequence ID" value="TRY68251.1"/>
    <property type="molecule type" value="Genomic_DNA"/>
</dbReference>
<feature type="transmembrane region" description="Helical" evidence="7">
    <location>
        <begin position="484"/>
        <end position="502"/>
    </location>
</feature>
<reference evidence="9 10" key="1">
    <citation type="journal article" date="2018" name="Nat. Ecol. Evol.">
        <title>Genomic signatures of mitonuclear coevolution across populations of Tigriopus californicus.</title>
        <authorList>
            <person name="Barreto F.S."/>
            <person name="Watson E.T."/>
            <person name="Lima T.G."/>
            <person name="Willett C.S."/>
            <person name="Edmands S."/>
            <person name="Li W."/>
            <person name="Burton R.S."/>
        </authorList>
    </citation>
    <scope>NUCLEOTIDE SEQUENCE [LARGE SCALE GENOMIC DNA]</scope>
    <source>
        <strain evidence="9 10">San Diego</strain>
    </source>
</reference>
<feature type="transmembrane region" description="Helical" evidence="7">
    <location>
        <begin position="317"/>
        <end position="342"/>
    </location>
</feature>
<comment type="subcellular location">
    <subcellularLocation>
        <location evidence="1">Membrane</location>
        <topology evidence="1">Multi-pass membrane protein</topology>
    </subcellularLocation>
</comment>
<dbReference type="GO" id="GO:0015293">
    <property type="term" value="F:symporter activity"/>
    <property type="evidence" value="ECO:0007669"/>
    <property type="project" value="UniProtKB-KW"/>
</dbReference>
<name>A0A553NS38_TIGCA</name>
<dbReference type="AlphaFoldDB" id="A0A553NS38"/>
<dbReference type="FunFam" id="1.20.1250.20:FF:000003">
    <property type="entry name" value="Solute carrier family 17 member 3"/>
    <property type="match status" value="1"/>
</dbReference>
<feature type="transmembrane region" description="Helical" evidence="7">
    <location>
        <begin position="250"/>
        <end position="270"/>
    </location>
</feature>
<feature type="transmembrane region" description="Helical" evidence="7">
    <location>
        <begin position="450"/>
        <end position="472"/>
    </location>
</feature>
<dbReference type="SUPFAM" id="SSF103473">
    <property type="entry name" value="MFS general substrate transporter"/>
    <property type="match status" value="1"/>
</dbReference>
<dbReference type="GO" id="GO:0006820">
    <property type="term" value="P:monoatomic anion transport"/>
    <property type="evidence" value="ECO:0007669"/>
    <property type="project" value="TreeGrafter"/>
</dbReference>
<sequence>SLSTSGEKAKAKELEANQDGTAQEEFVPIPPLCGSVRLWIAIFCLTANFLVFYVRFSFSISMVCMTGSANDHLPIGNFSLKAPSIVQVRNRSPQKREHEVCRYRMDRFEHCHNFQLQSEFDWDRSIQANMMGTLFYGFILTQVLGGWISDKFGGKQLLVTSMSLLALTSFSIPLFARLHGYTILAIRLVQGMISGLIIPTVISIIPSWCAPEERGTLMSFVIVGLPLSNFLSAPISGLLCATGFDNGWPLTFYFPGILTLIWTIAFHFLASNTPEQHPKISSDELKYLAKYSCRNQSCKQPELPPIPYKAMLTSIPFWALIITQFCSKIGLYSMALTLPLFINEVFHFGIIENGLLSGLPWIGMIALSFTGQLSDYLIRNRIFSVTQVRKGFTVIPMLTWAVLVAAMGHIPSEIGQMVFITIAVSIHQLEMSGGFFISHSDLVGPYAGSAFGITNTIAQLPGFIIPILVAYFAPHGTLSEWRTIFYIASGAKTVGAVIYLFFGSLELQSWAKVTDVEAPIETKEEPGPVKDTKVDA</sequence>
<keyword evidence="4" id="KW-0769">Symport</keyword>
<dbReference type="Proteomes" id="UP000318571">
    <property type="component" value="Chromosome 1"/>
</dbReference>
<comment type="caution">
    <text evidence="9">The sequence shown here is derived from an EMBL/GenBank/DDBJ whole genome shotgun (WGS) entry which is preliminary data.</text>
</comment>